<dbReference type="OrthoDB" id="1263265at2"/>
<dbReference type="Proteomes" id="UP000071641">
    <property type="component" value="Unassembled WGS sequence"/>
</dbReference>
<dbReference type="Pfam" id="PF04325">
    <property type="entry name" value="DUF465"/>
    <property type="match status" value="1"/>
</dbReference>
<dbReference type="EMBL" id="FIZX01000002">
    <property type="protein sequence ID" value="CZF81380.1"/>
    <property type="molecule type" value="Genomic_DNA"/>
</dbReference>
<reference evidence="2" key="1">
    <citation type="submission" date="2016-02" db="EMBL/GenBank/DDBJ databases">
        <authorList>
            <person name="Rodrigo-Torres Lidia"/>
            <person name="Arahal R.David."/>
        </authorList>
    </citation>
    <scope>NUCLEOTIDE SEQUENCE [LARGE SCALE GENOMIC DNA]</scope>
    <source>
        <strain evidence="2">CECT 9029</strain>
    </source>
</reference>
<accession>A0A128F4K5</accession>
<evidence type="ECO:0000313" key="2">
    <source>
        <dbReference type="Proteomes" id="UP000071641"/>
    </source>
</evidence>
<dbReference type="Gene3D" id="6.10.280.50">
    <property type="match status" value="1"/>
</dbReference>
<evidence type="ECO:0008006" key="3">
    <source>
        <dbReference type="Google" id="ProtNLM"/>
    </source>
</evidence>
<name>A0A128F4K5_9GAMM</name>
<dbReference type="InterPro" id="IPR038444">
    <property type="entry name" value="DUF465_sf"/>
</dbReference>
<dbReference type="InterPro" id="IPR007420">
    <property type="entry name" value="DUF465"/>
</dbReference>
<dbReference type="STRING" id="1796497.GCE9029_02572"/>
<proteinExistence type="predicted"/>
<evidence type="ECO:0000313" key="1">
    <source>
        <dbReference type="EMBL" id="CZF81380.1"/>
    </source>
</evidence>
<gene>
    <name evidence="1" type="ORF">GCE9029_02572</name>
</gene>
<organism evidence="1 2">
    <name type="scientific">Grimontia celer</name>
    <dbReference type="NCBI Taxonomy" id="1796497"/>
    <lineage>
        <taxon>Bacteria</taxon>
        <taxon>Pseudomonadati</taxon>
        <taxon>Pseudomonadota</taxon>
        <taxon>Gammaproteobacteria</taxon>
        <taxon>Vibrionales</taxon>
        <taxon>Vibrionaceae</taxon>
        <taxon>Grimontia</taxon>
    </lineage>
</organism>
<protein>
    <recommendedName>
        <fullName evidence="3">DUF465 domain-containing protein</fullName>
    </recommendedName>
</protein>
<sequence length="78" mass="9502">MQGENHALMFEFPEYKEKIHDMKMADKAFCSLVDEYHHLDHRIRGLEMAKIPTDDENFRNMKVRRMQLKDEIYEQISK</sequence>
<dbReference type="AlphaFoldDB" id="A0A128F4K5"/>
<keyword evidence="2" id="KW-1185">Reference proteome</keyword>